<evidence type="ECO:0000313" key="2">
    <source>
        <dbReference type="Proteomes" id="UP000886653"/>
    </source>
</evidence>
<dbReference type="InterPro" id="IPR032675">
    <property type="entry name" value="LRR_dom_sf"/>
</dbReference>
<keyword evidence="2" id="KW-1185">Reference proteome</keyword>
<proteinExistence type="predicted"/>
<evidence type="ECO:0008006" key="3">
    <source>
        <dbReference type="Google" id="ProtNLM"/>
    </source>
</evidence>
<dbReference type="EMBL" id="MU167256">
    <property type="protein sequence ID" value="KAG0146795.1"/>
    <property type="molecule type" value="Genomic_DNA"/>
</dbReference>
<dbReference type="AlphaFoldDB" id="A0A9P6NNL1"/>
<dbReference type="OrthoDB" id="10344654at2759"/>
<name>A0A9P6NNL1_9BASI</name>
<reference evidence="1" key="1">
    <citation type="submission" date="2013-11" db="EMBL/GenBank/DDBJ databases">
        <title>Genome sequence of the fusiform rust pathogen reveals effectors for host alternation and coevolution with pine.</title>
        <authorList>
            <consortium name="DOE Joint Genome Institute"/>
            <person name="Smith K."/>
            <person name="Pendleton A."/>
            <person name="Kubisiak T."/>
            <person name="Anderson C."/>
            <person name="Salamov A."/>
            <person name="Aerts A."/>
            <person name="Riley R."/>
            <person name="Clum A."/>
            <person name="Lindquist E."/>
            <person name="Ence D."/>
            <person name="Campbell M."/>
            <person name="Kronenberg Z."/>
            <person name="Feau N."/>
            <person name="Dhillon B."/>
            <person name="Hamelin R."/>
            <person name="Burleigh J."/>
            <person name="Smith J."/>
            <person name="Yandell M."/>
            <person name="Nelson C."/>
            <person name="Grigoriev I."/>
            <person name="Davis J."/>
        </authorList>
    </citation>
    <scope>NUCLEOTIDE SEQUENCE</scope>
    <source>
        <strain evidence="1">G11</strain>
    </source>
</reference>
<sequence length="448" mass="50400">MPNSLTSRTARLPNEILEMILYEYIHLNRGDFPDCNSYPRNGIAAQCLQLENIACSSRRISKFCKSHTWKTILIRVPNTLTLGSMEFMKELADLNSGILLTVQKIKVRICIGEQNVSNGTILQHLQQVKNTLQKLMRSGIGQLQIEIEFPPVILNPPGANWDLMEDRCRSIIDLVHKFKNLKDLSIIISHGAFEHELLTKLIQNLPHLKKFECTIRALPDVEPETTFSSEFSELGYALASLTDLEDLTLLGPGYPDMPWLLMDWKSSIKSLSLGNLTRSTSRPLFQFIYKFRRTLKTLKIQESDISTQNLPDSFEKDFIALKSLTISGVHSNGIPYLNHLKFCPEVTYLRLDSIRAPPSFQHFVDTFKNAPKAGDNQVLWKKLERLVIGCIDVASAPTSLAHESIDLPALVIQVRPLTTDVFLAQLSLWTAEVIAVVANPQGEAPPAA</sequence>
<evidence type="ECO:0000313" key="1">
    <source>
        <dbReference type="EMBL" id="KAG0146795.1"/>
    </source>
</evidence>
<accession>A0A9P6NNL1</accession>
<dbReference type="Proteomes" id="UP000886653">
    <property type="component" value="Unassembled WGS sequence"/>
</dbReference>
<dbReference type="SUPFAM" id="SSF52047">
    <property type="entry name" value="RNI-like"/>
    <property type="match status" value="1"/>
</dbReference>
<protein>
    <recommendedName>
        <fullName evidence="3">F-box domain-containing protein</fullName>
    </recommendedName>
</protein>
<dbReference type="Gene3D" id="3.80.10.10">
    <property type="entry name" value="Ribonuclease Inhibitor"/>
    <property type="match status" value="1"/>
</dbReference>
<organism evidence="1 2">
    <name type="scientific">Cronartium quercuum f. sp. fusiforme G11</name>
    <dbReference type="NCBI Taxonomy" id="708437"/>
    <lineage>
        <taxon>Eukaryota</taxon>
        <taxon>Fungi</taxon>
        <taxon>Dikarya</taxon>
        <taxon>Basidiomycota</taxon>
        <taxon>Pucciniomycotina</taxon>
        <taxon>Pucciniomycetes</taxon>
        <taxon>Pucciniales</taxon>
        <taxon>Coleosporiaceae</taxon>
        <taxon>Cronartium</taxon>
    </lineage>
</organism>
<gene>
    <name evidence="1" type="ORF">CROQUDRAFT_106929</name>
</gene>
<comment type="caution">
    <text evidence="1">The sequence shown here is derived from an EMBL/GenBank/DDBJ whole genome shotgun (WGS) entry which is preliminary data.</text>
</comment>